<dbReference type="STRING" id="268505.A0A2A9NWZ8"/>
<dbReference type="EMBL" id="LAZP02001584">
    <property type="protein sequence ID" value="PFH54935.1"/>
    <property type="molecule type" value="Genomic_DNA"/>
</dbReference>
<feature type="compositionally biased region" description="Pro residues" evidence="1">
    <location>
        <begin position="228"/>
        <end position="243"/>
    </location>
</feature>
<dbReference type="AlphaFoldDB" id="A0A2A9NWZ8"/>
<dbReference type="Proteomes" id="UP000037136">
    <property type="component" value="Unassembled WGS sequence"/>
</dbReference>
<feature type="region of interest" description="Disordered" evidence="1">
    <location>
        <begin position="93"/>
        <end position="306"/>
    </location>
</feature>
<feature type="compositionally biased region" description="Basic and acidic residues" evidence="1">
    <location>
        <begin position="162"/>
        <end position="172"/>
    </location>
</feature>
<gene>
    <name evidence="3" type="ORF">XA68_11591</name>
</gene>
<feature type="transmembrane region" description="Helical" evidence="2">
    <location>
        <begin position="57"/>
        <end position="78"/>
    </location>
</feature>
<feature type="compositionally biased region" description="Basic and acidic residues" evidence="1">
    <location>
        <begin position="291"/>
        <end position="300"/>
    </location>
</feature>
<keyword evidence="2" id="KW-0812">Transmembrane</keyword>
<keyword evidence="4" id="KW-1185">Reference proteome</keyword>
<name>A0A2A9NWZ8_OPHUN</name>
<evidence type="ECO:0000313" key="3">
    <source>
        <dbReference type="EMBL" id="PFH54935.1"/>
    </source>
</evidence>
<feature type="compositionally biased region" description="Basic and acidic residues" evidence="1">
    <location>
        <begin position="93"/>
        <end position="104"/>
    </location>
</feature>
<protein>
    <submittedName>
        <fullName evidence="3">Uncharacterized protein</fullName>
    </submittedName>
</protein>
<accession>A0A2A9NWZ8</accession>
<sequence>MLAATYLYAHRATGSLESPGRRLRDGSGAADMAMPSTRRLLIRQTVNANPSGTSTPVAVAVALATTAGVVVILALVIWHMRFSPRARLRAEAKNRAKNGDDVHTGPEFPASLSSSTSSPPPPPPLVSPTASHPGLDGVLLTPPPRLQHRKLLPPRGANPSSDVKDPDCHDAAPPDSARSSDATATEMTAPSSPRGRDEKERRMAASDGITRKHQYRPFPAVSRLAKYPGPPPSRALPPPPPGAPLRTASPVTAAAPEKPKAAAPSSSPPPPPPPRPSPDQRDTPTGCIRGHLMEKGELERLAGTYR</sequence>
<evidence type="ECO:0000256" key="2">
    <source>
        <dbReference type="SAM" id="Phobius"/>
    </source>
</evidence>
<keyword evidence="2" id="KW-0472">Membrane</keyword>
<reference evidence="3 4" key="2">
    <citation type="journal article" date="2017" name="Sci. Rep.">
        <title>Ant-infecting Ophiocordyceps genomes reveal a high diversity of potential behavioral manipulation genes and a possible major role for enterotoxins.</title>
        <authorList>
            <person name="de Bekker C."/>
            <person name="Ohm R.A."/>
            <person name="Evans H.C."/>
            <person name="Brachmann A."/>
            <person name="Hughes D.P."/>
        </authorList>
    </citation>
    <scope>NUCLEOTIDE SEQUENCE [LARGE SCALE GENOMIC DNA]</scope>
    <source>
        <strain evidence="3 4">SC16a</strain>
    </source>
</reference>
<feature type="compositionally biased region" description="Pro residues" evidence="1">
    <location>
        <begin position="266"/>
        <end position="277"/>
    </location>
</feature>
<organism evidence="3 4">
    <name type="scientific">Ophiocordyceps unilateralis</name>
    <name type="common">Zombie-ant fungus</name>
    <name type="synonym">Torrubia unilateralis</name>
    <dbReference type="NCBI Taxonomy" id="268505"/>
    <lineage>
        <taxon>Eukaryota</taxon>
        <taxon>Fungi</taxon>
        <taxon>Dikarya</taxon>
        <taxon>Ascomycota</taxon>
        <taxon>Pezizomycotina</taxon>
        <taxon>Sordariomycetes</taxon>
        <taxon>Hypocreomycetidae</taxon>
        <taxon>Hypocreales</taxon>
        <taxon>Ophiocordycipitaceae</taxon>
        <taxon>Ophiocordyceps</taxon>
    </lineage>
</organism>
<comment type="caution">
    <text evidence="3">The sequence shown here is derived from an EMBL/GenBank/DDBJ whole genome shotgun (WGS) entry which is preliminary data.</text>
</comment>
<evidence type="ECO:0000256" key="1">
    <source>
        <dbReference type="SAM" id="MobiDB-lite"/>
    </source>
</evidence>
<proteinExistence type="predicted"/>
<reference evidence="3 4" key="1">
    <citation type="journal article" date="2015" name="BMC Genomics">
        <title>Gene expression during zombie ant biting behavior reflects the complexity underlying fungal parasitic behavioral manipulation.</title>
        <authorList>
            <person name="de Bekker C."/>
            <person name="Ohm R.A."/>
            <person name="Loreto R.G."/>
            <person name="Sebastian A."/>
            <person name="Albert I."/>
            <person name="Merrow M."/>
            <person name="Brachmann A."/>
            <person name="Hughes D.P."/>
        </authorList>
    </citation>
    <scope>NUCLEOTIDE SEQUENCE [LARGE SCALE GENOMIC DNA]</scope>
    <source>
        <strain evidence="3 4">SC16a</strain>
    </source>
</reference>
<feature type="compositionally biased region" description="Basic and acidic residues" evidence="1">
    <location>
        <begin position="194"/>
        <end position="204"/>
    </location>
</feature>
<feature type="compositionally biased region" description="Low complexity" evidence="1">
    <location>
        <begin position="244"/>
        <end position="265"/>
    </location>
</feature>
<keyword evidence="2" id="KW-1133">Transmembrane helix</keyword>
<evidence type="ECO:0000313" key="4">
    <source>
        <dbReference type="Proteomes" id="UP000037136"/>
    </source>
</evidence>
<feature type="compositionally biased region" description="Low complexity" evidence="1">
    <location>
        <begin position="173"/>
        <end position="185"/>
    </location>
</feature>